<protein>
    <submittedName>
        <fullName evidence="2">DUF2235 domain-containing protein</fullName>
    </submittedName>
</protein>
<evidence type="ECO:0000313" key="3">
    <source>
        <dbReference type="Proteomes" id="UP001243420"/>
    </source>
</evidence>
<accession>A0ABY8L9Q4</accession>
<keyword evidence="3" id="KW-1185">Reference proteome</keyword>
<gene>
    <name evidence="2" type="ORF">P8627_13410</name>
</gene>
<dbReference type="PANTHER" id="PTHR33840:SF1">
    <property type="entry name" value="TLE1 PHOSPHOLIPASE DOMAIN-CONTAINING PROTEIN"/>
    <property type="match status" value="1"/>
</dbReference>
<organism evidence="2 3">
    <name type="scientific">Jannaschia ovalis</name>
    <dbReference type="NCBI Taxonomy" id="3038773"/>
    <lineage>
        <taxon>Bacteria</taxon>
        <taxon>Pseudomonadati</taxon>
        <taxon>Pseudomonadota</taxon>
        <taxon>Alphaproteobacteria</taxon>
        <taxon>Rhodobacterales</taxon>
        <taxon>Roseobacteraceae</taxon>
        <taxon>Jannaschia</taxon>
    </lineage>
</organism>
<evidence type="ECO:0000313" key="2">
    <source>
        <dbReference type="EMBL" id="WGH78019.1"/>
    </source>
</evidence>
<dbReference type="InterPro" id="IPR018712">
    <property type="entry name" value="Tle1-like_cat"/>
</dbReference>
<dbReference type="EMBL" id="CP122537">
    <property type="protein sequence ID" value="WGH78019.1"/>
    <property type="molecule type" value="Genomic_DNA"/>
</dbReference>
<dbReference type="Proteomes" id="UP001243420">
    <property type="component" value="Chromosome"/>
</dbReference>
<dbReference type="PANTHER" id="PTHR33840">
    <property type="match status" value="1"/>
</dbReference>
<feature type="domain" description="T6SS Phospholipase effector Tle1-like catalytic" evidence="1">
    <location>
        <begin position="2"/>
        <end position="295"/>
    </location>
</feature>
<evidence type="ECO:0000259" key="1">
    <source>
        <dbReference type="Pfam" id="PF09994"/>
    </source>
</evidence>
<proteinExistence type="predicted"/>
<name>A0ABY8L9Q4_9RHOB</name>
<dbReference type="Pfam" id="PF09994">
    <property type="entry name" value="T6SS_Tle1-like_cat"/>
    <property type="match status" value="1"/>
</dbReference>
<reference evidence="2 3" key="1">
    <citation type="submission" date="2023-04" db="EMBL/GenBank/DDBJ databases">
        <title>Jannaschia ovalis sp. nov., a marine bacterium isolated from sea tidal flat.</title>
        <authorList>
            <person name="Kwon D.Y."/>
            <person name="Kim J.-J."/>
        </authorList>
    </citation>
    <scope>NUCLEOTIDE SEQUENCE [LARGE SCALE GENOMIC DNA]</scope>
    <source>
        <strain evidence="2 3">GRR-S6-38</strain>
    </source>
</reference>
<sequence length="395" mass="42881">MKRIVILCDGTWNHAASDHPTNVVRLAAALRPVDSDDVPQVPVYVPGVGSGRRGVTAMGRRVDRLLGGALGLGLMANVVEAYTDLVFLYEPGDEIFVFGFSRGAYTARSLVGMIRATGLLSRSSLDLLPRVIARYRSREPDTHPRTPASRDFRLEVSPYVMTHPKDAEIYEAAARAAGRSMPHLLRIAYLGVWDTVGALGIPSRFAIGRLLNRRHAFHDATLSSMVRAARHAVALDERRREYEPTLWANLQTRNAGHDPADPPYRETHFLGDHGGVGGGGPIEATSAIALDWIMDGAAAQGLAFDPGAQARIEAVRDPLGPLTNSPEPKGGLGAAILRALGRDRPGPAEIDQLHPTVKERWAFAHEEWTSYRPGSLAHLETDLAAWRDAQAGDVT</sequence>
<dbReference type="RefSeq" id="WP_279964688.1">
    <property type="nucleotide sequence ID" value="NZ_CP122537.1"/>
</dbReference>